<dbReference type="GO" id="GO:0052621">
    <property type="term" value="F:diguanylate cyclase activity"/>
    <property type="evidence" value="ECO:0007669"/>
    <property type="project" value="UniProtKB-EC"/>
</dbReference>
<dbReference type="Gene3D" id="3.30.70.270">
    <property type="match status" value="1"/>
</dbReference>
<dbReference type="InterPro" id="IPR029787">
    <property type="entry name" value="Nucleotide_cyclase"/>
</dbReference>
<dbReference type="SMART" id="SM00267">
    <property type="entry name" value="GGDEF"/>
    <property type="match status" value="1"/>
</dbReference>
<feature type="domain" description="GGDEF" evidence="4">
    <location>
        <begin position="185"/>
        <end position="319"/>
    </location>
</feature>
<dbReference type="InterPro" id="IPR050469">
    <property type="entry name" value="Diguanylate_Cyclase"/>
</dbReference>
<evidence type="ECO:0000256" key="1">
    <source>
        <dbReference type="ARBA" id="ARBA00012528"/>
    </source>
</evidence>
<evidence type="ECO:0000313" key="5">
    <source>
        <dbReference type="EMBL" id="QDT54144.1"/>
    </source>
</evidence>
<dbReference type="InterPro" id="IPR043128">
    <property type="entry name" value="Rev_trsase/Diguanyl_cyclase"/>
</dbReference>
<accession>A0A517SDE1</accession>
<name>A0A517SDE1_9PLAN</name>
<evidence type="ECO:0000259" key="4">
    <source>
        <dbReference type="PROSITE" id="PS50887"/>
    </source>
</evidence>
<dbReference type="CDD" id="cd01949">
    <property type="entry name" value="GGDEF"/>
    <property type="match status" value="1"/>
</dbReference>
<evidence type="ECO:0000313" key="6">
    <source>
        <dbReference type="Proteomes" id="UP000315700"/>
    </source>
</evidence>
<dbReference type="GO" id="GO:1902201">
    <property type="term" value="P:negative regulation of bacterial-type flagellum-dependent cell motility"/>
    <property type="evidence" value="ECO:0007669"/>
    <property type="project" value="TreeGrafter"/>
</dbReference>
<dbReference type="SUPFAM" id="SSF54631">
    <property type="entry name" value="CBS-domain pair"/>
    <property type="match status" value="1"/>
</dbReference>
<dbReference type="Pfam" id="PF00990">
    <property type="entry name" value="GGDEF"/>
    <property type="match status" value="1"/>
</dbReference>
<dbReference type="EC" id="2.7.7.65" evidence="1"/>
<dbReference type="AlphaFoldDB" id="A0A517SDE1"/>
<sequence>MEAPITLMPSAACPGKAAALTVHHHVNTHPVVLPCRMLLHEALERFDLAAHPYFLLADDAGMLIGVLAPEEIASRIGSWNEIERKRWADMPLEGLLKTRMEAGHFLDGPADPVPAITTATVPCTVLIEGGRLIGVMTSDDLLLSWRTAESTLRTALVDAVTQLPNRLVFHQRLNEELERAQRIRHSIGVILVDVDHFKQINDEFGHASGDLVLRSVARCLQNTMRSYDHVARYGGDEFAVICSGCRPGEIDLPLKRLHRAVEEMRKRSSIFERVTVSVGAAVAHAPEMVGKPQELVDSADQCLYQAKANGRNCEYKRESRERPLHASEIVPLTPATPKHQMQTC</sequence>
<dbReference type="PANTHER" id="PTHR45138:SF9">
    <property type="entry name" value="DIGUANYLATE CYCLASE DGCM-RELATED"/>
    <property type="match status" value="1"/>
</dbReference>
<dbReference type="OrthoDB" id="244535at2"/>
<dbReference type="FunFam" id="3.30.70.270:FF:000001">
    <property type="entry name" value="Diguanylate cyclase domain protein"/>
    <property type="match status" value="1"/>
</dbReference>
<dbReference type="PANTHER" id="PTHR45138">
    <property type="entry name" value="REGULATORY COMPONENTS OF SENSORY TRANSDUCTION SYSTEM"/>
    <property type="match status" value="1"/>
</dbReference>
<dbReference type="PROSITE" id="PS50887">
    <property type="entry name" value="GGDEF"/>
    <property type="match status" value="1"/>
</dbReference>
<dbReference type="EMBL" id="CP036271">
    <property type="protein sequence ID" value="QDT54144.1"/>
    <property type="molecule type" value="Genomic_DNA"/>
</dbReference>
<protein>
    <recommendedName>
        <fullName evidence="1">diguanylate cyclase</fullName>
        <ecNumber evidence="1">2.7.7.65</ecNumber>
    </recommendedName>
</protein>
<dbReference type="NCBIfam" id="TIGR00254">
    <property type="entry name" value="GGDEF"/>
    <property type="match status" value="1"/>
</dbReference>
<evidence type="ECO:0000256" key="3">
    <source>
        <dbReference type="SAM" id="MobiDB-lite"/>
    </source>
</evidence>
<evidence type="ECO:0000256" key="2">
    <source>
        <dbReference type="ARBA" id="ARBA00034247"/>
    </source>
</evidence>
<comment type="catalytic activity">
    <reaction evidence="2">
        <text>2 GTP = 3',3'-c-di-GMP + 2 diphosphate</text>
        <dbReference type="Rhea" id="RHEA:24898"/>
        <dbReference type="ChEBI" id="CHEBI:33019"/>
        <dbReference type="ChEBI" id="CHEBI:37565"/>
        <dbReference type="ChEBI" id="CHEBI:58805"/>
        <dbReference type="EC" id="2.7.7.65"/>
    </reaction>
</comment>
<dbReference type="SUPFAM" id="SSF55073">
    <property type="entry name" value="Nucleotide cyclase"/>
    <property type="match status" value="1"/>
</dbReference>
<dbReference type="GO" id="GO:0043709">
    <property type="term" value="P:cell adhesion involved in single-species biofilm formation"/>
    <property type="evidence" value="ECO:0007669"/>
    <property type="project" value="TreeGrafter"/>
</dbReference>
<keyword evidence="6" id="KW-1185">Reference proteome</keyword>
<proteinExistence type="predicted"/>
<feature type="region of interest" description="Disordered" evidence="3">
    <location>
        <begin position="314"/>
        <end position="344"/>
    </location>
</feature>
<dbReference type="Proteomes" id="UP000315700">
    <property type="component" value="Chromosome"/>
</dbReference>
<feature type="compositionally biased region" description="Basic and acidic residues" evidence="3">
    <location>
        <begin position="314"/>
        <end position="325"/>
    </location>
</feature>
<gene>
    <name evidence="5" type="primary">cph2_2</name>
    <name evidence="5" type="ORF">Pan44_21710</name>
</gene>
<dbReference type="KEGG" id="ccos:Pan44_21710"/>
<organism evidence="5 6">
    <name type="scientific">Caulifigura coniformis</name>
    <dbReference type="NCBI Taxonomy" id="2527983"/>
    <lineage>
        <taxon>Bacteria</taxon>
        <taxon>Pseudomonadati</taxon>
        <taxon>Planctomycetota</taxon>
        <taxon>Planctomycetia</taxon>
        <taxon>Planctomycetales</taxon>
        <taxon>Planctomycetaceae</taxon>
        <taxon>Caulifigura</taxon>
    </lineage>
</organism>
<reference evidence="5 6" key="1">
    <citation type="submission" date="2019-02" db="EMBL/GenBank/DDBJ databases">
        <title>Deep-cultivation of Planctomycetes and their phenomic and genomic characterization uncovers novel biology.</title>
        <authorList>
            <person name="Wiegand S."/>
            <person name="Jogler M."/>
            <person name="Boedeker C."/>
            <person name="Pinto D."/>
            <person name="Vollmers J."/>
            <person name="Rivas-Marin E."/>
            <person name="Kohn T."/>
            <person name="Peeters S.H."/>
            <person name="Heuer A."/>
            <person name="Rast P."/>
            <person name="Oberbeckmann S."/>
            <person name="Bunk B."/>
            <person name="Jeske O."/>
            <person name="Meyerdierks A."/>
            <person name="Storesund J.E."/>
            <person name="Kallscheuer N."/>
            <person name="Luecker S."/>
            <person name="Lage O.M."/>
            <person name="Pohl T."/>
            <person name="Merkel B.J."/>
            <person name="Hornburger P."/>
            <person name="Mueller R.-W."/>
            <person name="Bruemmer F."/>
            <person name="Labrenz M."/>
            <person name="Spormann A.M."/>
            <person name="Op den Camp H."/>
            <person name="Overmann J."/>
            <person name="Amann R."/>
            <person name="Jetten M.S.M."/>
            <person name="Mascher T."/>
            <person name="Medema M.H."/>
            <person name="Devos D.P."/>
            <person name="Kaster A.-K."/>
            <person name="Ovreas L."/>
            <person name="Rohde M."/>
            <person name="Galperin M.Y."/>
            <person name="Jogler C."/>
        </authorList>
    </citation>
    <scope>NUCLEOTIDE SEQUENCE [LARGE SCALE GENOMIC DNA]</scope>
    <source>
        <strain evidence="5 6">Pan44</strain>
    </source>
</reference>
<dbReference type="RefSeq" id="WP_145029943.1">
    <property type="nucleotide sequence ID" value="NZ_CP036271.1"/>
</dbReference>
<dbReference type="InterPro" id="IPR000160">
    <property type="entry name" value="GGDEF_dom"/>
</dbReference>
<dbReference type="InterPro" id="IPR046342">
    <property type="entry name" value="CBS_dom_sf"/>
</dbReference>
<dbReference type="InParanoid" id="A0A517SDE1"/>
<dbReference type="GO" id="GO:0005886">
    <property type="term" value="C:plasma membrane"/>
    <property type="evidence" value="ECO:0007669"/>
    <property type="project" value="TreeGrafter"/>
</dbReference>